<keyword evidence="9" id="KW-1185">Reference proteome</keyword>
<evidence type="ECO:0000256" key="4">
    <source>
        <dbReference type="ARBA" id="ARBA00022490"/>
    </source>
</evidence>
<protein>
    <submittedName>
        <fullName evidence="8">Integrator complex subunit 7</fullName>
    </submittedName>
</protein>
<keyword evidence="4" id="KW-0963">Cytoplasm</keyword>
<evidence type="ECO:0000259" key="7">
    <source>
        <dbReference type="Pfam" id="PF24437"/>
    </source>
</evidence>
<evidence type="ECO:0000256" key="3">
    <source>
        <dbReference type="ARBA" id="ARBA00008565"/>
    </source>
</evidence>
<dbReference type="InterPro" id="IPR056517">
    <property type="entry name" value="INTS7_HB"/>
</dbReference>
<reference evidence="8" key="1">
    <citation type="journal article" date="2020" name="Fungal Divers.">
        <title>Resolving the Mortierellaceae phylogeny through synthesis of multi-gene phylogenetics and phylogenomics.</title>
        <authorList>
            <person name="Vandepol N."/>
            <person name="Liber J."/>
            <person name="Desiro A."/>
            <person name="Na H."/>
            <person name="Kennedy M."/>
            <person name="Barry K."/>
            <person name="Grigoriev I.V."/>
            <person name="Miller A.N."/>
            <person name="O'Donnell K."/>
            <person name="Stajich J.E."/>
            <person name="Bonito G."/>
        </authorList>
    </citation>
    <scope>NUCLEOTIDE SEQUENCE</scope>
    <source>
        <strain evidence="8">NRRL 2769</strain>
    </source>
</reference>
<comment type="similarity">
    <text evidence="3">Belongs to the Integrator subunit 7 family.</text>
</comment>
<dbReference type="PANTHER" id="PTHR13322">
    <property type="entry name" value="C1ORF73 PROTEIN"/>
    <property type="match status" value="1"/>
</dbReference>
<organism evidence="8 9">
    <name type="scientific">Entomortierella chlamydospora</name>
    <dbReference type="NCBI Taxonomy" id="101097"/>
    <lineage>
        <taxon>Eukaryota</taxon>
        <taxon>Fungi</taxon>
        <taxon>Fungi incertae sedis</taxon>
        <taxon>Mucoromycota</taxon>
        <taxon>Mortierellomycotina</taxon>
        <taxon>Mortierellomycetes</taxon>
        <taxon>Mortierellales</taxon>
        <taxon>Mortierellaceae</taxon>
        <taxon>Entomortierella</taxon>
    </lineage>
</organism>
<evidence type="ECO:0000259" key="6">
    <source>
        <dbReference type="Pfam" id="PF24436"/>
    </source>
</evidence>
<dbReference type="SUPFAM" id="SSF48371">
    <property type="entry name" value="ARM repeat"/>
    <property type="match status" value="1"/>
</dbReference>
<dbReference type="InterPro" id="IPR016024">
    <property type="entry name" value="ARM-type_fold"/>
</dbReference>
<dbReference type="InterPro" id="IPR056516">
    <property type="entry name" value="INTS7_N"/>
</dbReference>
<dbReference type="GO" id="GO:0034472">
    <property type="term" value="P:snRNA 3'-end processing"/>
    <property type="evidence" value="ECO:0007669"/>
    <property type="project" value="TreeGrafter"/>
</dbReference>
<dbReference type="AlphaFoldDB" id="A0A9P6N1T3"/>
<dbReference type="Gene3D" id="1.25.10.10">
    <property type="entry name" value="Leucine-rich Repeat Variant"/>
    <property type="match status" value="1"/>
</dbReference>
<evidence type="ECO:0000313" key="8">
    <source>
        <dbReference type="EMBL" id="KAG0021962.1"/>
    </source>
</evidence>
<sequence>MAPSKSNASDEAGFKRLVELETEYRTQRSPDQLYAIASFPHLFDEFPYPVIINAGILKLADYFRQSNNIQRHAILQVFKKSQPHLKKVINVEETYKRISPMLQSNDPLARAITLRVLGGMATIVSDRIDVYHNVIHSLDSSEAMEVSAAVYAADMICAQSQRFCAIISGKLAFMVRDTLKTPLPLRRRLIRIFGHMFEDITLARLARKTCMDILELNQDVEYTVAILRTLTKLASHSLVDVNQQVDLLLQRAKASSNSEPGIRRVSLTCLGSLAQKNIEFKREQMQAIFDIALESEDEKTTLKAMVTLHKIFRLTNAMTSISLLESGIETMRGYIQVCIQILERSFSILPSTASPLSSASSVSKLVVLECYAVLAVILPYYRQLEAAGLTNVADSTFREAIGKTTESMEQFLLGIFSRGGKLHRDDTAQSRMVLSSLVSLTLEGGSGIDALLSTLLGWINTYKGRFINDVGQSAFTHYTAATTEVTTVPGCSDVLLRELRRSAQYPDISLLEFSALHHSPGSATTSSFESRVTALLEKFGRIDMLERYTRNHWDLYQIARYSLQTGWSSLALVALRNQEKVVSSVSSSLWLTTVRIVAQIESSLQTVTGGQKDSGQLNLCSQKQMYTKVISYLEELEAHQVNRTFHLQYSELRRQYLDACQSAVGILQLLSTSLDINREQQRSQHAWHTADEIALYRCADKFNELAHQYTLLRTVVSSSFASSGSDSLSAKTDQHSDGAIEVLQTMCLIIAYAIQRVAKILDYASTDGADSQINNSSGTETEIMDADVFDVDPLLIPLLYLQSQQQEQQEQMQHDGDSSSGSKTLLDIFKASTGLTLGYIDENLTGNGVDAVERGISIVRQLIQRYISYSIPIPQEFFVSMRSYAQEQPLSA</sequence>
<evidence type="ECO:0000256" key="5">
    <source>
        <dbReference type="ARBA" id="ARBA00023242"/>
    </source>
</evidence>
<accession>A0A9P6N1T3</accession>
<keyword evidence="5" id="KW-0539">Nucleus</keyword>
<feature type="domain" description="Integrator complex subunit 7 helical bundle" evidence="7">
    <location>
        <begin position="578"/>
        <end position="757"/>
    </location>
</feature>
<feature type="domain" description="Integrator complex subunit 7 N-terminal" evidence="6">
    <location>
        <begin position="17"/>
        <end position="501"/>
    </location>
</feature>
<dbReference type="EMBL" id="JAAAID010000130">
    <property type="protein sequence ID" value="KAG0021962.1"/>
    <property type="molecule type" value="Genomic_DNA"/>
</dbReference>
<dbReference type="InterPro" id="IPR011989">
    <property type="entry name" value="ARM-like"/>
</dbReference>
<dbReference type="InterPro" id="IPR033060">
    <property type="entry name" value="INTS7"/>
</dbReference>
<gene>
    <name evidence="8" type="primary">INTS7</name>
    <name evidence="8" type="ORF">BGZ80_001339</name>
</gene>
<comment type="caution">
    <text evidence="8">The sequence shown here is derived from an EMBL/GenBank/DDBJ whole genome shotgun (WGS) entry which is preliminary data.</text>
</comment>
<proteinExistence type="inferred from homology"/>
<name>A0A9P6N1T3_9FUNG</name>
<dbReference type="GO" id="GO:0005737">
    <property type="term" value="C:cytoplasm"/>
    <property type="evidence" value="ECO:0007669"/>
    <property type="project" value="UniProtKB-SubCell"/>
</dbReference>
<dbReference type="GO" id="GO:0032039">
    <property type="term" value="C:integrator complex"/>
    <property type="evidence" value="ECO:0007669"/>
    <property type="project" value="InterPro"/>
</dbReference>
<evidence type="ECO:0000313" key="9">
    <source>
        <dbReference type="Proteomes" id="UP000703661"/>
    </source>
</evidence>
<dbReference type="Proteomes" id="UP000703661">
    <property type="component" value="Unassembled WGS sequence"/>
</dbReference>
<dbReference type="PANTHER" id="PTHR13322:SF2">
    <property type="entry name" value="INTEGRATOR COMPLEX SUBUNIT 7"/>
    <property type="match status" value="1"/>
</dbReference>
<evidence type="ECO:0000256" key="2">
    <source>
        <dbReference type="ARBA" id="ARBA00004496"/>
    </source>
</evidence>
<dbReference type="Pfam" id="PF24437">
    <property type="entry name" value="INTS7_HB"/>
    <property type="match status" value="1"/>
</dbReference>
<comment type="subcellular location">
    <subcellularLocation>
        <location evidence="2">Cytoplasm</location>
    </subcellularLocation>
    <subcellularLocation>
        <location evidence="1">Nucleus</location>
    </subcellularLocation>
</comment>
<evidence type="ECO:0000256" key="1">
    <source>
        <dbReference type="ARBA" id="ARBA00004123"/>
    </source>
</evidence>
<dbReference type="Pfam" id="PF24436">
    <property type="entry name" value="INTS7_N"/>
    <property type="match status" value="1"/>
</dbReference>